<evidence type="ECO:0000256" key="1">
    <source>
        <dbReference type="SAM" id="SignalP"/>
    </source>
</evidence>
<dbReference type="PANTHER" id="PTHR11851">
    <property type="entry name" value="METALLOPROTEASE"/>
    <property type="match status" value="1"/>
</dbReference>
<dbReference type="Gene3D" id="2.50.20.10">
    <property type="entry name" value="Lipoprotein localisation LolA/LolB/LppX"/>
    <property type="match status" value="1"/>
</dbReference>
<feature type="domain" description="Peptidase M16 N-terminal" evidence="2">
    <location>
        <begin position="54"/>
        <end position="163"/>
    </location>
</feature>
<evidence type="ECO:0000259" key="2">
    <source>
        <dbReference type="Pfam" id="PF00675"/>
    </source>
</evidence>
<gene>
    <name evidence="4" type="ORF">FJ651_04455</name>
</gene>
<dbReference type="Gene3D" id="3.30.830.10">
    <property type="entry name" value="Metalloenzyme, LuxS/M16 peptidase-like"/>
    <property type="match status" value="2"/>
</dbReference>
<reference evidence="4 5" key="1">
    <citation type="submission" date="2019-06" db="EMBL/GenBank/DDBJ databases">
        <title>Flavobacteriaceae Paucihalobacterium erythroidium CWB-1, complete genome.</title>
        <authorList>
            <person name="Wu S."/>
        </authorList>
    </citation>
    <scope>NUCLEOTIDE SEQUENCE [LARGE SCALE GENOMIC DNA]</scope>
    <source>
        <strain evidence="4 5">CWB-1</strain>
    </source>
</reference>
<proteinExistence type="predicted"/>
<dbReference type="Pfam" id="PF05193">
    <property type="entry name" value="Peptidase_M16_C"/>
    <property type="match status" value="1"/>
</dbReference>
<keyword evidence="1" id="KW-0732">Signal</keyword>
<organism evidence="4 5">
    <name type="scientific">Paucihalobacter ruber</name>
    <dbReference type="NCBI Taxonomy" id="2567861"/>
    <lineage>
        <taxon>Bacteria</taxon>
        <taxon>Pseudomonadati</taxon>
        <taxon>Bacteroidota</taxon>
        <taxon>Flavobacteriia</taxon>
        <taxon>Flavobacteriales</taxon>
        <taxon>Flavobacteriaceae</taxon>
        <taxon>Paucihalobacter</taxon>
    </lineage>
</organism>
<dbReference type="InterPro" id="IPR007863">
    <property type="entry name" value="Peptidase_M16_C"/>
</dbReference>
<protein>
    <submittedName>
        <fullName evidence="4">Insulinase family protein</fullName>
    </submittedName>
</protein>
<dbReference type="GO" id="GO:0046872">
    <property type="term" value="F:metal ion binding"/>
    <property type="evidence" value="ECO:0007669"/>
    <property type="project" value="InterPro"/>
</dbReference>
<dbReference type="InterPro" id="IPR050361">
    <property type="entry name" value="MPP/UQCRC_Complex"/>
</dbReference>
<evidence type="ECO:0000259" key="3">
    <source>
        <dbReference type="Pfam" id="PF05193"/>
    </source>
</evidence>
<dbReference type="InterPro" id="IPR011765">
    <property type="entry name" value="Pept_M16_N"/>
</dbReference>
<sequence>MKTKIFSLITLFLMSVGASAQVDRSQQPKPGPAPKITIEKPAEFKLNNGLNVLVVENNKLPRVSYSLTLDNGPIKEGNKAGISSLLSEMLGNGTTSIPKDDFNDEIDFLGATLFFGSTSGYASSLSKYSDRIIELMADAVINPLFTEEEFEKAKERLLEGIKADAKSVDAISGRVGSALSYGKDHPYGEFETEETIKNVTFQDVVNFHKTYFVPNKAYMVVVGDVTVDKVKEQIEKNFTPWARSLDFESFVTTPSSNVAFQQINFIDMPSAVQSNISVTNNVNLQMGDEDYHAVLMANTILGGGFESYLNMNLREEHGYTYGARSNIGTSRYGAARFTAGASVRNAVTDSSVVETLKEIKRIKTELVDNEAIKIAKAKYTGNFVMALERPQTIADYALNIKLNNLPNDFYETYLAKINAVTAADIKRVANKYIKDENARIIVVGNGNDVLENLEKTGIPIRYFDTYANPTEKPKKAEVAEGVTATSVLNKYLQAIGGEEKLSKISSLIVKYEASAMGATILNEEKRMKGKVAQNILMNGAPMMSAVVTQEGSFVKQGGAKQPFPGSMGEDMKNTTGLFVEQTILENGTAKLSGTESVDGKDAYVVEVPGESVSLKLYYDIETGLKVKEAQIITMGGQSQVQEALLKDYQTYEGIMFPTVKEADQMGMTIVSKLIEVVFNKDVSDADFE</sequence>
<name>A0A506PRD8_9FLAO</name>
<evidence type="ECO:0000313" key="5">
    <source>
        <dbReference type="Proteomes" id="UP000317332"/>
    </source>
</evidence>
<dbReference type="EMBL" id="VHIQ01000002">
    <property type="protein sequence ID" value="TPV34790.1"/>
    <property type="molecule type" value="Genomic_DNA"/>
</dbReference>
<comment type="caution">
    <text evidence="4">The sequence shown here is derived from an EMBL/GenBank/DDBJ whole genome shotgun (WGS) entry which is preliminary data.</text>
</comment>
<dbReference type="Proteomes" id="UP000317332">
    <property type="component" value="Unassembled WGS sequence"/>
</dbReference>
<feature type="domain" description="Peptidase M16 C-terminal" evidence="3">
    <location>
        <begin position="198"/>
        <end position="378"/>
    </location>
</feature>
<dbReference type="Pfam" id="PF00675">
    <property type="entry name" value="Peptidase_M16"/>
    <property type="match status" value="1"/>
</dbReference>
<accession>A0A506PRD8</accession>
<feature type="chain" id="PRO_5021453932" evidence="1">
    <location>
        <begin position="21"/>
        <end position="688"/>
    </location>
</feature>
<keyword evidence="5" id="KW-1185">Reference proteome</keyword>
<dbReference type="AlphaFoldDB" id="A0A506PRD8"/>
<feature type="signal peptide" evidence="1">
    <location>
        <begin position="1"/>
        <end position="20"/>
    </location>
</feature>
<dbReference type="RefSeq" id="WP_140989213.1">
    <property type="nucleotide sequence ID" value="NZ_VHIQ01000002.1"/>
</dbReference>
<dbReference type="OrthoDB" id="9811314at2"/>
<evidence type="ECO:0000313" key="4">
    <source>
        <dbReference type="EMBL" id="TPV34790.1"/>
    </source>
</evidence>
<dbReference type="InterPro" id="IPR011249">
    <property type="entry name" value="Metalloenz_LuxS/M16"/>
</dbReference>
<dbReference type="PANTHER" id="PTHR11851:SF224">
    <property type="entry name" value="PROCESSING PROTEASE"/>
    <property type="match status" value="1"/>
</dbReference>
<dbReference type="SUPFAM" id="SSF63411">
    <property type="entry name" value="LuxS/MPP-like metallohydrolase"/>
    <property type="match status" value="2"/>
</dbReference>